<feature type="domain" description="DUF4283" evidence="1">
    <location>
        <begin position="34"/>
        <end position="113"/>
    </location>
</feature>
<reference evidence="4 5" key="1">
    <citation type="journal article" date="2020" name="bioRxiv">
        <title>Sequence and annotation of 42 cannabis genomes reveals extensive copy number variation in cannabinoid synthesis and pathogen resistance genes.</title>
        <authorList>
            <person name="Mckernan K.J."/>
            <person name="Helbert Y."/>
            <person name="Kane L.T."/>
            <person name="Ebling H."/>
            <person name="Zhang L."/>
            <person name="Liu B."/>
            <person name="Eaton Z."/>
            <person name="Mclaughlin S."/>
            <person name="Kingan S."/>
            <person name="Baybayan P."/>
            <person name="Concepcion G."/>
            <person name="Jordan M."/>
            <person name="Riva A."/>
            <person name="Barbazuk W."/>
            <person name="Harkins T."/>
        </authorList>
    </citation>
    <scope>NUCLEOTIDE SEQUENCE [LARGE SCALE GENOMIC DNA]</scope>
    <source>
        <strain evidence="4 5">cv. Jamaican Lion 4</strain>
        <strain evidence="3">Father</strain>
        <strain evidence="2">Mother</strain>
        <tissue evidence="3">Leaf</tissue>
    </source>
</reference>
<dbReference type="EMBL" id="JAATIQ010000003">
    <property type="protein sequence ID" value="KAF4403652.1"/>
    <property type="molecule type" value="Genomic_DNA"/>
</dbReference>
<protein>
    <recommendedName>
        <fullName evidence="1">DUF4283 domain-containing protein</fullName>
    </recommendedName>
</protein>
<evidence type="ECO:0000313" key="4">
    <source>
        <dbReference type="Proteomes" id="UP000525078"/>
    </source>
</evidence>
<dbReference type="InterPro" id="IPR025558">
    <property type="entry name" value="DUF4283"/>
</dbReference>
<evidence type="ECO:0000313" key="3">
    <source>
        <dbReference type="EMBL" id="KAF4403652.1"/>
    </source>
</evidence>
<keyword evidence="5" id="KW-1185">Reference proteome</keyword>
<dbReference type="AlphaFoldDB" id="A0A7J6I7Q8"/>
<comment type="caution">
    <text evidence="3">The sequence shown here is derived from an EMBL/GenBank/DDBJ whole genome shotgun (WGS) entry which is preliminary data.</text>
</comment>
<dbReference type="Proteomes" id="UP000583929">
    <property type="component" value="Unassembled WGS sequence"/>
</dbReference>
<dbReference type="PANTHER" id="PTHR31286">
    <property type="entry name" value="GLYCINE-RICH CELL WALL STRUCTURAL PROTEIN 1.8-LIKE"/>
    <property type="match status" value="1"/>
</dbReference>
<organism evidence="3 5">
    <name type="scientific">Cannabis sativa</name>
    <name type="common">Hemp</name>
    <name type="synonym">Marijuana</name>
    <dbReference type="NCBI Taxonomy" id="3483"/>
    <lineage>
        <taxon>Eukaryota</taxon>
        <taxon>Viridiplantae</taxon>
        <taxon>Streptophyta</taxon>
        <taxon>Embryophyta</taxon>
        <taxon>Tracheophyta</taxon>
        <taxon>Spermatophyta</taxon>
        <taxon>Magnoliopsida</taxon>
        <taxon>eudicotyledons</taxon>
        <taxon>Gunneridae</taxon>
        <taxon>Pentapetalae</taxon>
        <taxon>rosids</taxon>
        <taxon>fabids</taxon>
        <taxon>Rosales</taxon>
        <taxon>Cannabaceae</taxon>
        <taxon>Cannabis</taxon>
    </lineage>
</organism>
<dbReference type="EMBL" id="JAATIP010000082">
    <property type="protein sequence ID" value="KAF4377086.1"/>
    <property type="molecule type" value="Genomic_DNA"/>
</dbReference>
<sequence>MMDEQYAAMNLGEDDDGYLMYDNDTGENVDLDDRWCLVGRFLMERTIDFDAMQHKMTSLWRPVRGLFAKELEPNLFLFQFYHDMDIDRVMEGSPWTFDRIPLIFDRLKPGENPRCVTPITLEFWVQVHGAKIRGGNHAGIDGGGGGTRIWDLKEQLMEKDLREIKMESQQ</sequence>
<dbReference type="Pfam" id="PF14111">
    <property type="entry name" value="DUF4283"/>
    <property type="match status" value="1"/>
</dbReference>
<name>A0A7J6I7Q8_CANSA</name>
<accession>A0A7J6I7Q8</accession>
<evidence type="ECO:0000313" key="2">
    <source>
        <dbReference type="EMBL" id="KAF4377086.1"/>
    </source>
</evidence>
<evidence type="ECO:0000313" key="5">
    <source>
        <dbReference type="Proteomes" id="UP000583929"/>
    </source>
</evidence>
<dbReference type="Proteomes" id="UP000525078">
    <property type="component" value="Unassembled WGS sequence"/>
</dbReference>
<dbReference type="PANTHER" id="PTHR31286:SF153">
    <property type="entry name" value="DUF4283 DOMAIN PROTEIN"/>
    <property type="match status" value="1"/>
</dbReference>
<evidence type="ECO:0000259" key="1">
    <source>
        <dbReference type="Pfam" id="PF14111"/>
    </source>
</evidence>
<gene>
    <name evidence="2" type="ORF">F8388_017490</name>
    <name evidence="3" type="ORF">G4B88_002505</name>
</gene>
<proteinExistence type="predicted"/>
<dbReference type="InterPro" id="IPR040256">
    <property type="entry name" value="At4g02000-like"/>
</dbReference>